<evidence type="ECO:0000313" key="10">
    <source>
        <dbReference type="EMBL" id="CQR25756.1"/>
    </source>
</evidence>
<keyword evidence="5 9" id="KW-0812">Transmembrane</keyword>
<keyword evidence="6 9" id="KW-1133">Transmembrane helix</keyword>
<evidence type="ECO:0000256" key="1">
    <source>
        <dbReference type="ARBA" id="ARBA00004651"/>
    </source>
</evidence>
<keyword evidence="3 8" id="KW-0813">Transport</keyword>
<dbReference type="GO" id="GO:0032217">
    <property type="term" value="F:riboflavin transmembrane transporter activity"/>
    <property type="evidence" value="ECO:0007669"/>
    <property type="project" value="UniProtKB-UniRule"/>
</dbReference>
<dbReference type="AlphaFoldDB" id="A0A0E4H5H2"/>
<reference evidence="11" key="1">
    <citation type="submission" date="2015-03" db="EMBL/GenBank/DDBJ databases">
        <authorList>
            <person name="Urmite Genomes"/>
        </authorList>
    </citation>
    <scope>NUCLEOTIDE SEQUENCE [LARGE SCALE GENOMIC DNA]</scope>
    <source>
        <strain evidence="11">FF10</strain>
    </source>
</reference>
<dbReference type="Pfam" id="PF12822">
    <property type="entry name" value="ECF_trnsprt"/>
    <property type="match status" value="1"/>
</dbReference>
<dbReference type="Proteomes" id="UP000198604">
    <property type="component" value="Unassembled WGS sequence"/>
</dbReference>
<dbReference type="PIRSF" id="PIRSF037778">
    <property type="entry name" value="UCP037778_transp_RibU"/>
    <property type="match status" value="1"/>
</dbReference>
<evidence type="ECO:0000256" key="9">
    <source>
        <dbReference type="SAM" id="Phobius"/>
    </source>
</evidence>
<sequence length="190" mass="21316">MSQTNNNTRKMAYIAILSAISFLLMYVQFQILPGADFLKLDFSILPILIGLVILDLKSAFSILLIRSLLQVLLNNNGASTMIGMPMNIIAYAFFILALAVIWKKNKNFKNYILASLLGTISLTLGMLVLNYVYAMPMYASFANFDVGKLLGVGNYLFGMVLPFNFIQGIIFSIVFYFVYVGMKPVLKKFQ</sequence>
<comment type="subcellular location">
    <subcellularLocation>
        <location evidence="1">Cell membrane</location>
        <topology evidence="1">Multi-pass membrane protein</topology>
    </subcellularLocation>
</comment>
<feature type="transmembrane region" description="Helical" evidence="9">
    <location>
        <begin position="12"/>
        <end position="32"/>
    </location>
</feature>
<keyword evidence="7 8" id="KW-0472">Membrane</keyword>
<dbReference type="PANTHER" id="PTHR38438">
    <property type="entry name" value="RIBOFLAVIN TRANSPORTER RIBU"/>
    <property type="match status" value="1"/>
</dbReference>
<evidence type="ECO:0000256" key="3">
    <source>
        <dbReference type="ARBA" id="ARBA00022448"/>
    </source>
</evidence>
<feature type="transmembrane region" description="Helical" evidence="9">
    <location>
        <begin position="111"/>
        <end position="135"/>
    </location>
</feature>
<evidence type="ECO:0000313" key="11">
    <source>
        <dbReference type="Proteomes" id="UP000198604"/>
    </source>
</evidence>
<evidence type="ECO:0000256" key="6">
    <source>
        <dbReference type="ARBA" id="ARBA00022989"/>
    </source>
</evidence>
<dbReference type="Gene3D" id="1.10.1760.20">
    <property type="match status" value="1"/>
</dbReference>
<dbReference type="PANTHER" id="PTHR38438:SF1">
    <property type="entry name" value="RIBOFLAVIN TRANSPORTER RIBU"/>
    <property type="match status" value="1"/>
</dbReference>
<gene>
    <name evidence="10" type="primary">ribU</name>
    <name evidence="10" type="ORF">BN1356_02099</name>
</gene>
<organism evidence="10 11">
    <name type="scientific">Streptococcus varani</name>
    <dbReference type="NCBI Taxonomy" id="1608583"/>
    <lineage>
        <taxon>Bacteria</taxon>
        <taxon>Bacillati</taxon>
        <taxon>Bacillota</taxon>
        <taxon>Bacilli</taxon>
        <taxon>Lactobacillales</taxon>
        <taxon>Streptococcaceae</taxon>
        <taxon>Streptococcus</taxon>
    </lineage>
</organism>
<proteinExistence type="inferred from homology"/>
<name>A0A0E4H5H2_9STRE</name>
<feature type="transmembrane region" description="Helical" evidence="9">
    <location>
        <begin position="155"/>
        <end position="179"/>
    </location>
</feature>
<dbReference type="OrthoDB" id="9809216at2"/>
<protein>
    <recommendedName>
        <fullName evidence="8">Riboflavin transporter</fullName>
    </recommendedName>
</protein>
<keyword evidence="4 8" id="KW-1003">Cell membrane</keyword>
<feature type="transmembrane region" description="Helical" evidence="9">
    <location>
        <begin position="81"/>
        <end position="102"/>
    </location>
</feature>
<evidence type="ECO:0000256" key="7">
    <source>
        <dbReference type="ARBA" id="ARBA00023136"/>
    </source>
</evidence>
<evidence type="ECO:0000256" key="8">
    <source>
        <dbReference type="PIRNR" id="PIRNR037778"/>
    </source>
</evidence>
<dbReference type="GO" id="GO:0005886">
    <property type="term" value="C:plasma membrane"/>
    <property type="evidence" value="ECO:0007669"/>
    <property type="project" value="UniProtKB-SubCell"/>
</dbReference>
<dbReference type="InterPro" id="IPR025720">
    <property type="entry name" value="RibU"/>
</dbReference>
<keyword evidence="11" id="KW-1185">Reference proteome</keyword>
<dbReference type="EMBL" id="CTEN01000004">
    <property type="protein sequence ID" value="CQR25756.1"/>
    <property type="molecule type" value="Genomic_DNA"/>
</dbReference>
<dbReference type="RefSeq" id="WP_093651277.1">
    <property type="nucleotide sequence ID" value="NZ_CTEN01000004.1"/>
</dbReference>
<accession>A0A0E4H5H2</accession>
<evidence type="ECO:0000256" key="5">
    <source>
        <dbReference type="ARBA" id="ARBA00022692"/>
    </source>
</evidence>
<feature type="transmembrane region" description="Helical" evidence="9">
    <location>
        <begin position="44"/>
        <end position="69"/>
    </location>
</feature>
<evidence type="ECO:0000256" key="2">
    <source>
        <dbReference type="ARBA" id="ARBA00005540"/>
    </source>
</evidence>
<dbReference type="STRING" id="1608583.BN1356_02099"/>
<evidence type="ECO:0000256" key="4">
    <source>
        <dbReference type="ARBA" id="ARBA00022475"/>
    </source>
</evidence>
<dbReference type="InterPro" id="IPR024529">
    <property type="entry name" value="ECF_trnsprt_substrate-spec"/>
</dbReference>
<comment type="function">
    <text evidence="8">Probably a riboflavin-binding protein that interacts with the energy-coupling factor (ECF) ABC-transporter complex.</text>
</comment>
<comment type="similarity">
    <text evidence="2 8">Belongs to the prokaryotic riboflavin transporter (P-RFT) (TC 2.A.87) family.</text>
</comment>